<evidence type="ECO:0000313" key="2">
    <source>
        <dbReference type="Proteomes" id="UP000887013"/>
    </source>
</evidence>
<dbReference type="EMBL" id="BMAW01028818">
    <property type="protein sequence ID" value="GFU09192.1"/>
    <property type="molecule type" value="Genomic_DNA"/>
</dbReference>
<accession>A0A8X6UA93</accession>
<organism evidence="1 2">
    <name type="scientific">Nephila pilipes</name>
    <name type="common">Giant wood spider</name>
    <name type="synonym">Nephila maculata</name>
    <dbReference type="NCBI Taxonomy" id="299642"/>
    <lineage>
        <taxon>Eukaryota</taxon>
        <taxon>Metazoa</taxon>
        <taxon>Ecdysozoa</taxon>
        <taxon>Arthropoda</taxon>
        <taxon>Chelicerata</taxon>
        <taxon>Arachnida</taxon>
        <taxon>Araneae</taxon>
        <taxon>Araneomorphae</taxon>
        <taxon>Entelegynae</taxon>
        <taxon>Araneoidea</taxon>
        <taxon>Nephilidae</taxon>
        <taxon>Nephila</taxon>
    </lineage>
</organism>
<name>A0A8X6UA93_NEPPI</name>
<keyword evidence="2" id="KW-1185">Reference proteome</keyword>
<gene>
    <name evidence="1" type="ORF">NPIL_664551</name>
</gene>
<comment type="caution">
    <text evidence="1">The sequence shown here is derived from an EMBL/GenBank/DDBJ whole genome shotgun (WGS) entry which is preliminary data.</text>
</comment>
<sequence>MRIGITDMSPSQGKGLEPLLLSTQKGNVKNKTNVKTIIVVFFYVRRNVHQKFVPPCEIINYLNVFRRLREDVPRKRLELWRSSLSRSSILTTALHRHTCL</sequence>
<reference evidence="1" key="1">
    <citation type="submission" date="2020-08" db="EMBL/GenBank/DDBJ databases">
        <title>Multicomponent nature underlies the extraordinary mechanical properties of spider dragline silk.</title>
        <authorList>
            <person name="Kono N."/>
            <person name="Nakamura H."/>
            <person name="Mori M."/>
            <person name="Yoshida Y."/>
            <person name="Ohtoshi R."/>
            <person name="Malay A.D."/>
            <person name="Moran D.A.P."/>
            <person name="Tomita M."/>
            <person name="Numata K."/>
            <person name="Arakawa K."/>
        </authorList>
    </citation>
    <scope>NUCLEOTIDE SEQUENCE</scope>
</reference>
<proteinExistence type="predicted"/>
<dbReference type="Proteomes" id="UP000887013">
    <property type="component" value="Unassembled WGS sequence"/>
</dbReference>
<protein>
    <submittedName>
        <fullName evidence="1">Uncharacterized protein</fullName>
    </submittedName>
</protein>
<evidence type="ECO:0000313" key="1">
    <source>
        <dbReference type="EMBL" id="GFU09192.1"/>
    </source>
</evidence>
<dbReference type="AlphaFoldDB" id="A0A8X6UA93"/>